<gene>
    <name evidence="1" type="ORF">CSA56_05890</name>
</gene>
<organism evidence="1 2">
    <name type="scientific">candidate division KSB3 bacterium</name>
    <dbReference type="NCBI Taxonomy" id="2044937"/>
    <lineage>
        <taxon>Bacteria</taxon>
        <taxon>candidate division KSB3</taxon>
    </lineage>
</organism>
<dbReference type="Pfam" id="PF06868">
    <property type="entry name" value="DUF1257"/>
    <property type="match status" value="1"/>
</dbReference>
<dbReference type="Proteomes" id="UP000230821">
    <property type="component" value="Unassembled WGS sequence"/>
</dbReference>
<accession>A0A2G6KH56</accession>
<reference evidence="1 2" key="1">
    <citation type="submission" date="2017-10" db="EMBL/GenBank/DDBJ databases">
        <title>Novel microbial diversity and functional potential in the marine mammal oral microbiome.</title>
        <authorList>
            <person name="Dudek N.K."/>
            <person name="Sun C.L."/>
            <person name="Burstein D."/>
            <person name="Kantor R.S."/>
            <person name="Aliaga Goltsman D.S."/>
            <person name="Bik E.M."/>
            <person name="Thomas B.C."/>
            <person name="Banfield J.F."/>
            <person name="Relman D.A."/>
        </authorList>
    </citation>
    <scope>NUCLEOTIDE SEQUENCE [LARGE SCALE GENOMIC DNA]</scope>
    <source>
        <strain evidence="1">DOLJORAL78_47_16</strain>
    </source>
</reference>
<proteinExistence type="predicted"/>
<dbReference type="AlphaFoldDB" id="A0A2G6KH56"/>
<name>A0A2G6KH56_9BACT</name>
<evidence type="ECO:0000313" key="1">
    <source>
        <dbReference type="EMBL" id="PIE35008.1"/>
    </source>
</evidence>
<dbReference type="PANTHER" id="PTHR39638:SF2">
    <property type="entry name" value="YCF35"/>
    <property type="match status" value="1"/>
</dbReference>
<dbReference type="PANTHER" id="PTHR39638">
    <property type="entry name" value="YCF35"/>
    <property type="match status" value="1"/>
</dbReference>
<protein>
    <recommendedName>
        <fullName evidence="3">DUF1257 domain-containing protein</fullName>
    </recommendedName>
</protein>
<comment type="caution">
    <text evidence="1">The sequence shown here is derived from an EMBL/GenBank/DDBJ whole genome shotgun (WGS) entry which is preliminary data.</text>
</comment>
<dbReference type="InterPro" id="IPR009666">
    <property type="entry name" value="Uncharacterised_Ycf35"/>
</dbReference>
<dbReference type="EMBL" id="PDSK01000067">
    <property type="protein sequence ID" value="PIE35008.1"/>
    <property type="molecule type" value="Genomic_DNA"/>
</dbReference>
<sequence>MSRIVSIRTELRDKDILIACLEHLDCQVLSQESGITMRGAGDPVQILAHAAFGPIGFRQTQDGRYDVVGDDMLLEGRKDFFNRLTQQYAYRKIVNDAKNAGYRLVREEVGEDKTIKLVVRKW</sequence>
<evidence type="ECO:0008006" key="3">
    <source>
        <dbReference type="Google" id="ProtNLM"/>
    </source>
</evidence>
<evidence type="ECO:0000313" key="2">
    <source>
        <dbReference type="Proteomes" id="UP000230821"/>
    </source>
</evidence>